<proteinExistence type="predicted"/>
<protein>
    <submittedName>
        <fullName evidence="1">Uncharacterized protein</fullName>
    </submittedName>
</protein>
<sequence length="81" mass="8956">MKGTRKYVDETEELWLDGGEYGQDSRGVWMARPPGGHLGDLSNHDVTEHEDGTITVSPSILITGEGGSWHGYLERGVWTKV</sequence>
<dbReference type="EMBL" id="LAZR01018905">
    <property type="protein sequence ID" value="KKL94517.1"/>
    <property type="molecule type" value="Genomic_DNA"/>
</dbReference>
<dbReference type="AlphaFoldDB" id="A0A0F9J5N6"/>
<comment type="caution">
    <text evidence="1">The sequence shown here is derived from an EMBL/GenBank/DDBJ whole genome shotgun (WGS) entry which is preliminary data.</text>
</comment>
<reference evidence="1" key="1">
    <citation type="journal article" date="2015" name="Nature">
        <title>Complex archaea that bridge the gap between prokaryotes and eukaryotes.</title>
        <authorList>
            <person name="Spang A."/>
            <person name="Saw J.H."/>
            <person name="Jorgensen S.L."/>
            <person name="Zaremba-Niedzwiedzka K."/>
            <person name="Martijn J."/>
            <person name="Lind A.E."/>
            <person name="van Eijk R."/>
            <person name="Schleper C."/>
            <person name="Guy L."/>
            <person name="Ettema T.J."/>
        </authorList>
    </citation>
    <scope>NUCLEOTIDE SEQUENCE</scope>
</reference>
<organism evidence="1">
    <name type="scientific">marine sediment metagenome</name>
    <dbReference type="NCBI Taxonomy" id="412755"/>
    <lineage>
        <taxon>unclassified sequences</taxon>
        <taxon>metagenomes</taxon>
        <taxon>ecological metagenomes</taxon>
    </lineage>
</organism>
<evidence type="ECO:0000313" key="1">
    <source>
        <dbReference type="EMBL" id="KKL94517.1"/>
    </source>
</evidence>
<name>A0A0F9J5N6_9ZZZZ</name>
<gene>
    <name evidence="1" type="ORF">LCGC14_1863900</name>
</gene>
<accession>A0A0F9J5N6</accession>